<dbReference type="Pfam" id="PF00296">
    <property type="entry name" value="Bac_luciferase"/>
    <property type="match status" value="1"/>
</dbReference>
<dbReference type="InterPro" id="IPR019949">
    <property type="entry name" value="CmoO-like"/>
</dbReference>
<proteinExistence type="predicted"/>
<dbReference type="Proteomes" id="UP000292373">
    <property type="component" value="Unassembled WGS sequence"/>
</dbReference>
<keyword evidence="3" id="KW-0560">Oxidoreductase</keyword>
<dbReference type="InterPro" id="IPR050766">
    <property type="entry name" value="Bact_Lucif_Oxidored"/>
</dbReference>
<protein>
    <submittedName>
        <fullName evidence="3">MsnO8 family LLM class oxidoreductase</fullName>
        <ecNumber evidence="3">1.-.-.-</ecNumber>
    </submittedName>
</protein>
<dbReference type="Gene3D" id="3.20.20.30">
    <property type="entry name" value="Luciferase-like domain"/>
    <property type="match status" value="1"/>
</dbReference>
<dbReference type="GO" id="GO:0005829">
    <property type="term" value="C:cytosol"/>
    <property type="evidence" value="ECO:0007669"/>
    <property type="project" value="TreeGrafter"/>
</dbReference>
<dbReference type="AlphaFoldDB" id="A0A4V6MV13"/>
<dbReference type="EMBL" id="SDMQ01000014">
    <property type="protein sequence ID" value="TBT83073.1"/>
    <property type="molecule type" value="Genomic_DNA"/>
</dbReference>
<feature type="domain" description="Luciferase-like" evidence="2">
    <location>
        <begin position="8"/>
        <end position="212"/>
    </location>
</feature>
<dbReference type="InterPro" id="IPR036661">
    <property type="entry name" value="Luciferase-like_sf"/>
</dbReference>
<dbReference type="PANTHER" id="PTHR30137:SF6">
    <property type="entry name" value="LUCIFERASE-LIKE MONOOXYGENASE"/>
    <property type="match status" value="1"/>
</dbReference>
<evidence type="ECO:0000259" key="2">
    <source>
        <dbReference type="Pfam" id="PF00296"/>
    </source>
</evidence>
<dbReference type="OrthoDB" id="9780518at2"/>
<dbReference type="EC" id="1.-.-.-" evidence="3"/>
<name>A0A4V6MV13_9ACTN</name>
<dbReference type="PANTHER" id="PTHR30137">
    <property type="entry name" value="LUCIFERASE-LIKE MONOOXYGENASE"/>
    <property type="match status" value="1"/>
</dbReference>
<dbReference type="SUPFAM" id="SSF51679">
    <property type="entry name" value="Bacterial luciferase-like"/>
    <property type="match status" value="1"/>
</dbReference>
<comment type="similarity">
    <text evidence="1">To bacterial alkanal monooxygenase alpha and beta chains.</text>
</comment>
<gene>
    <name evidence="3" type="ORF">ET989_12265</name>
</gene>
<comment type="caution">
    <text evidence="3">The sequence shown here is derived from an EMBL/GenBank/DDBJ whole genome shotgun (WGS) entry which is preliminary data.</text>
</comment>
<evidence type="ECO:0000313" key="3">
    <source>
        <dbReference type="EMBL" id="TBT83073.1"/>
    </source>
</evidence>
<reference evidence="3 4" key="1">
    <citation type="submission" date="2019-01" db="EMBL/GenBank/DDBJ databases">
        <title>Lactibacter flavus gen. nov., sp. nov., a novel bacterium of the family Propionibacteriaceae isolated from raw milk and dairy products.</title>
        <authorList>
            <person name="Huptas C."/>
            <person name="Wenning M."/>
            <person name="Breitenwieser F."/>
            <person name="Doll E."/>
            <person name="Von Neubeck M."/>
            <person name="Busse H.-J."/>
            <person name="Scherer S."/>
        </authorList>
    </citation>
    <scope>NUCLEOTIDE SEQUENCE [LARGE SCALE GENOMIC DNA]</scope>
    <source>
        <strain evidence="3 4">KCTC 33808</strain>
    </source>
</reference>
<organism evidence="3 4">
    <name type="scientific">Propioniciclava sinopodophylli</name>
    <dbReference type="NCBI Taxonomy" id="1837344"/>
    <lineage>
        <taxon>Bacteria</taxon>
        <taxon>Bacillati</taxon>
        <taxon>Actinomycetota</taxon>
        <taxon>Actinomycetes</taxon>
        <taxon>Propionibacteriales</taxon>
        <taxon>Propionibacteriaceae</taxon>
        <taxon>Propioniciclava</taxon>
    </lineage>
</organism>
<evidence type="ECO:0000256" key="1">
    <source>
        <dbReference type="ARBA" id="ARBA00007789"/>
    </source>
</evidence>
<dbReference type="NCBIfam" id="TIGR03558">
    <property type="entry name" value="oxido_grp_1"/>
    <property type="match status" value="1"/>
</dbReference>
<dbReference type="InterPro" id="IPR011251">
    <property type="entry name" value="Luciferase-like_dom"/>
</dbReference>
<evidence type="ECO:0000313" key="4">
    <source>
        <dbReference type="Proteomes" id="UP000292373"/>
    </source>
</evidence>
<sequence>MASVPVSVLDLATVRAGWSSSDAFAATIEFAQAADRLGAERFWIAEHHNMPSVAATTPPVVIAAVAGRTERIRVGSGGVMLPNHSPYVVAEQFAALEALYPGRIDLGIGRAPGADQVTAWALRRSQEGLGHEDFVEHVELVSAWLSPHGVRVGRGMTLTATPSASGYPEIWLLGSSDYSARLAAKLGIRYSYAGHFGQFDPAGVFALYRAEFQPSETLAEPYAMLCTSALVGATEP</sequence>
<dbReference type="GO" id="GO:0016705">
    <property type="term" value="F:oxidoreductase activity, acting on paired donors, with incorporation or reduction of molecular oxygen"/>
    <property type="evidence" value="ECO:0007669"/>
    <property type="project" value="InterPro"/>
</dbReference>
<dbReference type="RefSeq" id="WP_131169404.1">
    <property type="nucleotide sequence ID" value="NZ_SDMQ01000014.1"/>
</dbReference>
<keyword evidence="4" id="KW-1185">Reference proteome</keyword>
<accession>A0A4V6MV13</accession>